<dbReference type="InterPro" id="IPR048365">
    <property type="entry name" value="TNP-like_RNaseH_N"/>
</dbReference>
<keyword evidence="1" id="KW-0175">Coiled coil</keyword>
<dbReference type="PANTHER" id="PTHR47577">
    <property type="entry name" value="THAP DOMAIN-CONTAINING PROTEIN 6"/>
    <property type="match status" value="1"/>
</dbReference>
<dbReference type="OrthoDB" id="6620988at2759"/>
<name>A0A6G0YCR4_APHCR</name>
<comment type="caution">
    <text evidence="5">The sequence shown here is derived from an EMBL/GenBank/DDBJ whole genome shotgun (WGS) entry which is preliminary data.</text>
</comment>
<dbReference type="AlphaFoldDB" id="A0A6G0YCR4"/>
<protein>
    <submittedName>
        <fullName evidence="5">THAP-type domain-containing protein</fullName>
    </submittedName>
</protein>
<gene>
    <name evidence="5" type="ORF">FWK35_00024750</name>
</gene>
<keyword evidence="6" id="KW-1185">Reference proteome</keyword>
<proteinExistence type="predicted"/>
<dbReference type="Proteomes" id="UP000478052">
    <property type="component" value="Unassembled WGS sequence"/>
</dbReference>
<dbReference type="PANTHER" id="PTHR47577:SF2">
    <property type="entry name" value="THAP DOMAIN CONTAINING 9"/>
    <property type="match status" value="1"/>
</dbReference>
<dbReference type="Pfam" id="PF21788">
    <property type="entry name" value="TNP-like_GBD"/>
    <property type="match status" value="1"/>
</dbReference>
<dbReference type="EMBL" id="VUJU01004813">
    <property type="protein sequence ID" value="KAF0753179.1"/>
    <property type="molecule type" value="Genomic_DNA"/>
</dbReference>
<evidence type="ECO:0000313" key="5">
    <source>
        <dbReference type="EMBL" id="KAF0753179.1"/>
    </source>
</evidence>
<feature type="domain" description="Transposable element P transposase-like GTP-binding insertion" evidence="3">
    <location>
        <begin position="349"/>
        <end position="462"/>
    </location>
</feature>
<dbReference type="InterPro" id="IPR048367">
    <property type="entry name" value="TNP-like_RNaseH_C"/>
</dbReference>
<evidence type="ECO:0000259" key="2">
    <source>
        <dbReference type="Pfam" id="PF21787"/>
    </source>
</evidence>
<dbReference type="Pfam" id="PF21789">
    <property type="entry name" value="TNP-like_RNaseH_C"/>
    <property type="match status" value="1"/>
</dbReference>
<feature type="non-terminal residue" evidence="5">
    <location>
        <position position="1"/>
    </location>
</feature>
<feature type="coiled-coil region" evidence="1">
    <location>
        <begin position="79"/>
        <end position="106"/>
    </location>
</feature>
<evidence type="ECO:0000259" key="4">
    <source>
        <dbReference type="Pfam" id="PF21789"/>
    </source>
</evidence>
<sequence length="809" mass="92871">NVINSPEILELQTPTLTYNSIKSYQHSPIDLDNSPAFMDITPKTRKFVLQLIDMPSPVKTTKPINTTLIKSPTKLTLKNNILQEKLNRLRRLLKQKRTIIKSLKTKINNNTKKDINIVTKFFNQAQFPSINSKALINMQIMHKKRKPWSKAEKKLALAIYYKSPSTYKYMKKNGIILPGESTVRHWLNSINYTTGFPPKYMEQIKNKTLDMSYDEKKCVILLDEVSIMKAIEYNKSLDEIEGFEDLGSLGRTNKLGSHALVLMVRGLYKNWKFPFSYYFTGSGIKGDSLTTIVKEAVGKLLELSLLPTCIVCDQGTQNRRMFSLLGGSDKNPSTVICNKKIFLIYDAPHLLKSVRNNLMNGDFLIDNNIISFKDIQKTYELDSHSETAKAMCKLTPIHIFPNSFQKMSCKLAIQLFSRSVSAAIKTCVSTGQLTSSSAIHTAEFIDIMNDMFDTCNSKNLYDLNPNRRPLCDTNTANFRNLEKARTIFQKAVKISKKNKKSSIPPCFVGIIWTTTALVELFQSEKYDYGRSQTKKEYFLLTNRLTQDALENFFSIMRQKNGYNRNPTARIFRCCFSQICSYSLMQCSSNCNCEPDDGEFLTMDVLKNVPVETTPHEQNEETLVYNINSDTDDESSTSADRDDFILEDTIDTLESCSTVYFAGYLAKKCIDMFSCSKCISDLIIRENNLNDKSQLLILYKTYDHIEQTQGLKSPSIHLINITKICLNVFQNLFFKIRCGKQIIEKLKEKSIKEINLKCPDSINSICKIHLNYILDILFRTQIFKQCKWENSKVRDKHYQNAAKLRVLQNE</sequence>
<dbReference type="Pfam" id="PF21787">
    <property type="entry name" value="TNP-like_RNaseH_N"/>
    <property type="match status" value="1"/>
</dbReference>
<feature type="domain" description="Transposable element P transposase-like RNase H C-terminal" evidence="4">
    <location>
        <begin position="543"/>
        <end position="572"/>
    </location>
</feature>
<organism evidence="5 6">
    <name type="scientific">Aphis craccivora</name>
    <name type="common">Cowpea aphid</name>
    <dbReference type="NCBI Taxonomy" id="307492"/>
    <lineage>
        <taxon>Eukaryota</taxon>
        <taxon>Metazoa</taxon>
        <taxon>Ecdysozoa</taxon>
        <taxon>Arthropoda</taxon>
        <taxon>Hexapoda</taxon>
        <taxon>Insecta</taxon>
        <taxon>Pterygota</taxon>
        <taxon>Neoptera</taxon>
        <taxon>Paraneoptera</taxon>
        <taxon>Hemiptera</taxon>
        <taxon>Sternorrhyncha</taxon>
        <taxon>Aphidomorpha</taxon>
        <taxon>Aphidoidea</taxon>
        <taxon>Aphididae</taxon>
        <taxon>Aphidini</taxon>
        <taxon>Aphis</taxon>
        <taxon>Aphis</taxon>
    </lineage>
</organism>
<dbReference type="InterPro" id="IPR048366">
    <property type="entry name" value="TNP-like_GBD"/>
</dbReference>
<evidence type="ECO:0000313" key="6">
    <source>
        <dbReference type="Proteomes" id="UP000478052"/>
    </source>
</evidence>
<evidence type="ECO:0000256" key="1">
    <source>
        <dbReference type="SAM" id="Coils"/>
    </source>
</evidence>
<evidence type="ECO:0000259" key="3">
    <source>
        <dbReference type="Pfam" id="PF21788"/>
    </source>
</evidence>
<accession>A0A6G0YCR4</accession>
<reference evidence="5 6" key="1">
    <citation type="submission" date="2019-08" db="EMBL/GenBank/DDBJ databases">
        <title>Whole genome of Aphis craccivora.</title>
        <authorList>
            <person name="Voronova N.V."/>
            <person name="Shulinski R.S."/>
            <person name="Bandarenka Y.V."/>
            <person name="Zhorov D.G."/>
            <person name="Warner D."/>
        </authorList>
    </citation>
    <scope>NUCLEOTIDE SEQUENCE [LARGE SCALE GENOMIC DNA]</scope>
    <source>
        <strain evidence="5">180601</strain>
        <tissue evidence="5">Whole Body</tissue>
    </source>
</reference>
<feature type="domain" description="Transposable element P transposase-like RNase H" evidence="2">
    <location>
        <begin position="193"/>
        <end position="326"/>
    </location>
</feature>